<comment type="subcellular location">
    <subcellularLocation>
        <location evidence="1 7">Cell membrane</location>
        <topology evidence="1 7">Multi-pass membrane protein</topology>
    </subcellularLocation>
</comment>
<dbReference type="Proteomes" id="UP001239782">
    <property type="component" value="Chromosome"/>
</dbReference>
<feature type="transmembrane region" description="Helical" evidence="7">
    <location>
        <begin position="205"/>
        <end position="225"/>
    </location>
</feature>
<gene>
    <name evidence="8" type="ORF">Q9312_00485</name>
</gene>
<keyword evidence="6 7" id="KW-0472">Membrane</keyword>
<protein>
    <recommendedName>
        <fullName evidence="7">UPF0761 membrane protein Q9312_00485</fullName>
    </recommendedName>
</protein>
<keyword evidence="4 7" id="KW-0812">Transmembrane</keyword>
<feature type="transmembrane region" description="Helical" evidence="7">
    <location>
        <begin position="133"/>
        <end position="156"/>
    </location>
</feature>
<feature type="transmembrane region" description="Helical" evidence="7">
    <location>
        <begin position="92"/>
        <end position="112"/>
    </location>
</feature>
<evidence type="ECO:0000256" key="3">
    <source>
        <dbReference type="ARBA" id="ARBA00022519"/>
    </source>
</evidence>
<comment type="caution">
    <text evidence="7">Lacks conserved residue(s) required for the propagation of feature annotation.</text>
</comment>
<dbReference type="InterPro" id="IPR023679">
    <property type="entry name" value="UPF0761_bac"/>
</dbReference>
<dbReference type="Pfam" id="PF03631">
    <property type="entry name" value="Virul_fac_BrkB"/>
    <property type="match status" value="1"/>
</dbReference>
<accession>A0AA51RTN0</accession>
<keyword evidence="3" id="KW-0997">Cell inner membrane</keyword>
<dbReference type="EMBL" id="CP133548">
    <property type="protein sequence ID" value="WMS87421.1"/>
    <property type="molecule type" value="Genomic_DNA"/>
</dbReference>
<evidence type="ECO:0000256" key="5">
    <source>
        <dbReference type="ARBA" id="ARBA00022989"/>
    </source>
</evidence>
<keyword evidence="2 7" id="KW-1003">Cell membrane</keyword>
<evidence type="ECO:0000256" key="7">
    <source>
        <dbReference type="HAMAP-Rule" id="MF_00672"/>
    </source>
</evidence>
<dbReference type="AlphaFoldDB" id="A0AA51RTN0"/>
<dbReference type="PANTHER" id="PTHR30213">
    <property type="entry name" value="INNER MEMBRANE PROTEIN YHJD"/>
    <property type="match status" value="1"/>
</dbReference>
<dbReference type="NCBIfam" id="TIGR00765">
    <property type="entry name" value="yihY_not_rbn"/>
    <property type="match status" value="1"/>
</dbReference>
<keyword evidence="5 7" id="KW-1133">Transmembrane helix</keyword>
<reference evidence="8 9" key="1">
    <citation type="submission" date="2023-08" db="EMBL/GenBank/DDBJ databases">
        <title>Pleionea litopenaei sp. nov., isolated from stomach of juvenile Litopenaeus vannamei.</title>
        <authorList>
            <person name="Rho A.M."/>
            <person name="Hwang C.Y."/>
        </authorList>
    </citation>
    <scope>NUCLEOTIDE SEQUENCE [LARGE SCALE GENOMIC DNA]</scope>
    <source>
        <strain evidence="8 9">HL-JVS1</strain>
    </source>
</reference>
<dbReference type="InterPro" id="IPR017039">
    <property type="entry name" value="Virul_fac_BrkB"/>
</dbReference>
<evidence type="ECO:0000256" key="6">
    <source>
        <dbReference type="ARBA" id="ARBA00023136"/>
    </source>
</evidence>
<dbReference type="GO" id="GO:0005886">
    <property type="term" value="C:plasma membrane"/>
    <property type="evidence" value="ECO:0007669"/>
    <property type="project" value="UniProtKB-SubCell"/>
</dbReference>
<evidence type="ECO:0000256" key="1">
    <source>
        <dbReference type="ARBA" id="ARBA00004651"/>
    </source>
</evidence>
<dbReference type="RefSeq" id="WP_309202564.1">
    <property type="nucleotide sequence ID" value="NZ_CP133548.1"/>
</dbReference>
<feature type="transmembrane region" description="Helical" evidence="7">
    <location>
        <begin position="27"/>
        <end position="53"/>
    </location>
</feature>
<comment type="similarity">
    <text evidence="7">Belongs to the UPF0761 family.</text>
</comment>
<name>A0AA51RTN0_9GAMM</name>
<evidence type="ECO:0000256" key="4">
    <source>
        <dbReference type="ARBA" id="ARBA00022692"/>
    </source>
</evidence>
<keyword evidence="9" id="KW-1185">Reference proteome</keyword>
<evidence type="ECO:0000313" key="8">
    <source>
        <dbReference type="EMBL" id="WMS87421.1"/>
    </source>
</evidence>
<proteinExistence type="inferred from homology"/>
<dbReference type="HAMAP" id="MF_00672">
    <property type="entry name" value="UPF0761"/>
    <property type="match status" value="1"/>
</dbReference>
<feature type="transmembrane region" description="Helical" evidence="7">
    <location>
        <begin position="176"/>
        <end position="193"/>
    </location>
</feature>
<evidence type="ECO:0000313" key="9">
    <source>
        <dbReference type="Proteomes" id="UP001239782"/>
    </source>
</evidence>
<organism evidence="8 9">
    <name type="scientific">Pleionea litopenaei</name>
    <dbReference type="NCBI Taxonomy" id="3070815"/>
    <lineage>
        <taxon>Bacteria</taxon>
        <taxon>Pseudomonadati</taxon>
        <taxon>Pseudomonadota</taxon>
        <taxon>Gammaproteobacteria</taxon>
        <taxon>Oceanospirillales</taxon>
        <taxon>Pleioneaceae</taxon>
        <taxon>Pleionea</taxon>
    </lineage>
</organism>
<dbReference type="PANTHER" id="PTHR30213:SF0">
    <property type="entry name" value="UPF0761 MEMBRANE PROTEIN YIHY"/>
    <property type="match status" value="1"/>
</dbReference>
<sequence>MEEKLVWLKQFVLFTVERFSKDRCPSIAAELTVTSLLSLVPLMTVIVALLSLFPQFQSMESEVQGFIFRNLMPESSEAIQTYVNQYVKNTQGLTSVGTVVLVLTSLMLMRTIDKSFNHIWQVKTKAAPVRVFLVYWAVLTMGPLLLAFSLGVSSYFASLPLVSDVVHQQANLINRIIPMAMAFIAFTVMFIAVPNRSVKIKHALVAALITSLLFELAKYGFGVFVKQFSTYQLIFGALAAVPLFLIWMQLSWMILLIGAEICHALGVFQAENNRQISQPFVVAARVLKLLVIAQRSRQAVRLEDLQDQLPQVRLDTLSQVLGTLINAKLVLVMDNEIYSLSGDSSSYQLADILNSGITDIPDQMALQELSEDDAELAEAIKQGRQALLAKLSDPLVNAPNQG</sequence>
<evidence type="ECO:0000256" key="2">
    <source>
        <dbReference type="ARBA" id="ARBA00022475"/>
    </source>
</evidence>
<dbReference type="KEGG" id="plei:Q9312_00485"/>